<dbReference type="SMART" id="SM00895">
    <property type="entry name" value="FCD"/>
    <property type="match status" value="1"/>
</dbReference>
<dbReference type="STRING" id="197479.BFW38_09795"/>
<dbReference type="AlphaFoldDB" id="A0A1E2VED3"/>
<dbReference type="OrthoDB" id="9799812at2"/>
<dbReference type="InterPro" id="IPR008920">
    <property type="entry name" value="TF_FadR/GntR_C"/>
</dbReference>
<dbReference type="SUPFAM" id="SSF46785">
    <property type="entry name" value="Winged helix' DNA-binding domain"/>
    <property type="match status" value="1"/>
</dbReference>
<dbReference type="GO" id="GO:0003700">
    <property type="term" value="F:DNA-binding transcription factor activity"/>
    <property type="evidence" value="ECO:0007669"/>
    <property type="project" value="InterPro"/>
</dbReference>
<comment type="caution">
    <text evidence="5">The sequence shown here is derived from an EMBL/GenBank/DDBJ whole genome shotgun (WGS) entry which is preliminary data.</text>
</comment>
<dbReference type="Proteomes" id="UP000094291">
    <property type="component" value="Unassembled WGS sequence"/>
</dbReference>
<organism evidence="5 6">
    <name type="scientific">Terasakiispira papahanaumokuakeensis</name>
    <dbReference type="NCBI Taxonomy" id="197479"/>
    <lineage>
        <taxon>Bacteria</taxon>
        <taxon>Pseudomonadati</taxon>
        <taxon>Pseudomonadota</taxon>
        <taxon>Gammaproteobacteria</taxon>
        <taxon>Oceanospirillales</taxon>
        <taxon>Terasakiispira</taxon>
    </lineage>
</organism>
<name>A0A1E2VED3_9GAMM</name>
<sequence length="236" mass="27064">MKGSTKELAPIQQLDLVSEIASLVTKALLKGEYLPDEHLAEAQLARSLNVSRAPVREALRLLESRGLVISKPRRGFFVRQITAKDLDDIYGLRIGIERHVIRELATRFTPEMMKSLHHQIDKMREVALIESPELQVEEDLNFHRMLCVFCDNKRLLRVFDELTHELRFSLFMMGDLYAEPIQLAETHLPIIEALMSADPDRCQEAIEYHIGVARAHVVHLFSPQDDHTISDTHPSK</sequence>
<dbReference type="PROSITE" id="PS50949">
    <property type="entry name" value="HTH_GNTR"/>
    <property type="match status" value="1"/>
</dbReference>
<dbReference type="Gene3D" id="1.10.10.10">
    <property type="entry name" value="Winged helix-like DNA-binding domain superfamily/Winged helix DNA-binding domain"/>
    <property type="match status" value="1"/>
</dbReference>
<dbReference type="InterPro" id="IPR000524">
    <property type="entry name" value="Tscrpt_reg_HTH_GntR"/>
</dbReference>
<keyword evidence="6" id="KW-1185">Reference proteome</keyword>
<dbReference type="EMBL" id="MDTQ01000001">
    <property type="protein sequence ID" value="ODC05348.1"/>
    <property type="molecule type" value="Genomic_DNA"/>
</dbReference>
<protein>
    <recommendedName>
        <fullName evidence="4">HTH gntR-type domain-containing protein</fullName>
    </recommendedName>
</protein>
<gene>
    <name evidence="5" type="ORF">BFW38_09795</name>
</gene>
<keyword evidence="1" id="KW-0805">Transcription regulation</keyword>
<evidence type="ECO:0000256" key="3">
    <source>
        <dbReference type="ARBA" id="ARBA00023163"/>
    </source>
</evidence>
<dbReference type="InterPro" id="IPR036388">
    <property type="entry name" value="WH-like_DNA-bd_sf"/>
</dbReference>
<evidence type="ECO:0000313" key="5">
    <source>
        <dbReference type="EMBL" id="ODC05348.1"/>
    </source>
</evidence>
<dbReference type="SUPFAM" id="SSF48008">
    <property type="entry name" value="GntR ligand-binding domain-like"/>
    <property type="match status" value="1"/>
</dbReference>
<dbReference type="InterPro" id="IPR036390">
    <property type="entry name" value="WH_DNA-bd_sf"/>
</dbReference>
<dbReference type="RefSeq" id="WP_069000368.1">
    <property type="nucleotide sequence ID" value="NZ_MDTQ01000001.1"/>
</dbReference>
<evidence type="ECO:0000256" key="1">
    <source>
        <dbReference type="ARBA" id="ARBA00023015"/>
    </source>
</evidence>
<feature type="domain" description="HTH gntR-type" evidence="4">
    <location>
        <begin position="14"/>
        <end position="81"/>
    </location>
</feature>
<keyword evidence="3" id="KW-0804">Transcription</keyword>
<dbReference type="Pfam" id="PF00392">
    <property type="entry name" value="GntR"/>
    <property type="match status" value="1"/>
</dbReference>
<dbReference type="PANTHER" id="PTHR43537">
    <property type="entry name" value="TRANSCRIPTIONAL REGULATOR, GNTR FAMILY"/>
    <property type="match status" value="1"/>
</dbReference>
<dbReference type="CDD" id="cd07377">
    <property type="entry name" value="WHTH_GntR"/>
    <property type="match status" value="1"/>
</dbReference>
<dbReference type="InterPro" id="IPR011711">
    <property type="entry name" value="GntR_C"/>
</dbReference>
<evidence type="ECO:0000259" key="4">
    <source>
        <dbReference type="PROSITE" id="PS50949"/>
    </source>
</evidence>
<dbReference type="PRINTS" id="PR00035">
    <property type="entry name" value="HTHGNTR"/>
</dbReference>
<dbReference type="Gene3D" id="1.20.120.530">
    <property type="entry name" value="GntR ligand-binding domain-like"/>
    <property type="match status" value="1"/>
</dbReference>
<proteinExistence type="predicted"/>
<keyword evidence="2" id="KW-0238">DNA-binding</keyword>
<dbReference type="GO" id="GO:0003677">
    <property type="term" value="F:DNA binding"/>
    <property type="evidence" value="ECO:0007669"/>
    <property type="project" value="UniProtKB-KW"/>
</dbReference>
<evidence type="ECO:0000313" key="6">
    <source>
        <dbReference type="Proteomes" id="UP000094291"/>
    </source>
</evidence>
<reference evidence="5 6" key="1">
    <citation type="submission" date="2016-08" db="EMBL/GenBank/DDBJ databases">
        <authorList>
            <person name="Seilhamer J.J."/>
        </authorList>
    </citation>
    <scope>NUCLEOTIDE SEQUENCE [LARGE SCALE GENOMIC DNA]</scope>
    <source>
        <strain evidence="5 6">PH27A</strain>
    </source>
</reference>
<dbReference type="Pfam" id="PF07729">
    <property type="entry name" value="FCD"/>
    <property type="match status" value="1"/>
</dbReference>
<dbReference type="PANTHER" id="PTHR43537:SF5">
    <property type="entry name" value="UXU OPERON TRANSCRIPTIONAL REGULATOR"/>
    <property type="match status" value="1"/>
</dbReference>
<accession>A0A1E2VED3</accession>
<evidence type="ECO:0000256" key="2">
    <source>
        <dbReference type="ARBA" id="ARBA00023125"/>
    </source>
</evidence>
<dbReference type="SMART" id="SM00345">
    <property type="entry name" value="HTH_GNTR"/>
    <property type="match status" value="1"/>
</dbReference>